<evidence type="ECO:0000259" key="3">
    <source>
        <dbReference type="PROSITE" id="PS50076"/>
    </source>
</evidence>
<dbReference type="AlphaFoldDB" id="A0A5E7XRV5"/>
<feature type="region of interest" description="Disordered" evidence="1">
    <location>
        <begin position="85"/>
        <end position="107"/>
    </location>
</feature>
<reference evidence="4 5" key="1">
    <citation type="submission" date="2019-09" db="EMBL/GenBank/DDBJ databases">
        <authorList>
            <person name="Dittami M. S."/>
        </authorList>
    </citation>
    <scope>NUCLEOTIDE SEQUENCE [LARGE SCALE GENOMIC DNA]</scope>
    <source>
        <strain evidence="4">SPHINGO391</strain>
    </source>
</reference>
<dbReference type="SUPFAM" id="SSF46565">
    <property type="entry name" value="Chaperone J-domain"/>
    <property type="match status" value="1"/>
</dbReference>
<gene>
    <name evidence="4" type="ORF">SPHINGO391_10019</name>
</gene>
<evidence type="ECO:0000256" key="1">
    <source>
        <dbReference type="SAM" id="MobiDB-lite"/>
    </source>
</evidence>
<dbReference type="PANTHER" id="PTHR44825">
    <property type="match status" value="1"/>
</dbReference>
<dbReference type="InterPro" id="IPR001623">
    <property type="entry name" value="DnaJ_domain"/>
</dbReference>
<sequence length="136" mass="15709">MSRRDFYQVLGVTRTASPADIRAAFVRLAKHHHPDHARNAGELPGRLQEVQQAYHCLSNDSARAAHDWALEESERLHLARQRSVQHRLRRYDGRHPHPQPRPQPDLRSRLRTIRWRSLLVATVSATILARILTLIG</sequence>
<evidence type="ECO:0000313" key="4">
    <source>
        <dbReference type="EMBL" id="VVS95923.1"/>
    </source>
</evidence>
<feature type="transmembrane region" description="Helical" evidence="2">
    <location>
        <begin position="117"/>
        <end position="135"/>
    </location>
</feature>
<dbReference type="SMART" id="SM00271">
    <property type="entry name" value="DnaJ"/>
    <property type="match status" value="1"/>
</dbReference>
<dbReference type="EMBL" id="CABVLI010000001">
    <property type="protein sequence ID" value="VVS95923.1"/>
    <property type="molecule type" value="Genomic_DNA"/>
</dbReference>
<evidence type="ECO:0000256" key="2">
    <source>
        <dbReference type="SAM" id="Phobius"/>
    </source>
</evidence>
<name>A0A5E7XRV5_9SPHN</name>
<accession>A0A5E7XRV5</accession>
<dbReference type="InterPro" id="IPR052763">
    <property type="entry name" value="DnaJ_C4"/>
</dbReference>
<protein>
    <recommendedName>
        <fullName evidence="3">J domain-containing protein</fullName>
    </recommendedName>
</protein>
<keyword evidence="2" id="KW-1133">Transmembrane helix</keyword>
<keyword evidence="2" id="KW-0812">Transmembrane</keyword>
<dbReference type="PRINTS" id="PR00625">
    <property type="entry name" value="JDOMAIN"/>
</dbReference>
<dbReference type="CDD" id="cd06257">
    <property type="entry name" value="DnaJ"/>
    <property type="match status" value="1"/>
</dbReference>
<dbReference type="PANTHER" id="PTHR44825:SF1">
    <property type="entry name" value="DNAJ HOMOLOG SUBFAMILY C MEMBER 4"/>
    <property type="match status" value="1"/>
</dbReference>
<organism evidence="4 5">
    <name type="scientific">Sphingomonas aurantiaca</name>
    <dbReference type="NCBI Taxonomy" id="185949"/>
    <lineage>
        <taxon>Bacteria</taxon>
        <taxon>Pseudomonadati</taxon>
        <taxon>Pseudomonadota</taxon>
        <taxon>Alphaproteobacteria</taxon>
        <taxon>Sphingomonadales</taxon>
        <taxon>Sphingomonadaceae</taxon>
        <taxon>Sphingomonas</taxon>
    </lineage>
</organism>
<dbReference type="RefSeq" id="WP_151989522.1">
    <property type="nucleotide sequence ID" value="NZ_LR701495.1"/>
</dbReference>
<evidence type="ECO:0000313" key="5">
    <source>
        <dbReference type="Proteomes" id="UP000326857"/>
    </source>
</evidence>
<proteinExistence type="predicted"/>
<dbReference type="Proteomes" id="UP000326857">
    <property type="component" value="Unassembled WGS sequence"/>
</dbReference>
<dbReference type="InterPro" id="IPR036869">
    <property type="entry name" value="J_dom_sf"/>
</dbReference>
<dbReference type="Pfam" id="PF00226">
    <property type="entry name" value="DnaJ"/>
    <property type="match status" value="1"/>
</dbReference>
<dbReference type="PROSITE" id="PS50076">
    <property type="entry name" value="DNAJ_2"/>
    <property type="match status" value="1"/>
</dbReference>
<keyword evidence="2" id="KW-0472">Membrane</keyword>
<dbReference type="Gene3D" id="1.10.287.110">
    <property type="entry name" value="DnaJ domain"/>
    <property type="match status" value="1"/>
</dbReference>
<feature type="domain" description="J" evidence="3">
    <location>
        <begin position="5"/>
        <end position="70"/>
    </location>
</feature>